<dbReference type="PANTHER" id="PTHR43301">
    <property type="entry name" value="ARABINAN ENDO-1,5-ALPHA-L-ARABINOSIDASE"/>
    <property type="match status" value="1"/>
</dbReference>
<dbReference type="InterPro" id="IPR050727">
    <property type="entry name" value="GH43_arabinanases"/>
</dbReference>
<dbReference type="InterPro" id="IPR023296">
    <property type="entry name" value="Glyco_hydro_beta-prop_sf"/>
</dbReference>
<dbReference type="Gene3D" id="2.115.10.20">
    <property type="entry name" value="Glycosyl hydrolase domain, family 43"/>
    <property type="match status" value="1"/>
</dbReference>
<evidence type="ECO:0000256" key="1">
    <source>
        <dbReference type="ARBA" id="ARBA00004834"/>
    </source>
</evidence>
<evidence type="ECO:0000256" key="3">
    <source>
        <dbReference type="ARBA" id="ARBA00022801"/>
    </source>
</evidence>
<protein>
    <submittedName>
        <fullName evidence="10">Arabinan endo-1,5-alpha-L-arabinosidase</fullName>
        <ecNumber evidence="10">3.2.1.99</ecNumber>
    </submittedName>
</protein>
<name>A0A7Z0J9J9_9ACTN</name>
<dbReference type="InterPro" id="IPR016840">
    <property type="entry name" value="Glyco_hydro_43_endo_a_Ara-ase"/>
</dbReference>
<dbReference type="GO" id="GO:0046558">
    <property type="term" value="F:arabinan endo-1,5-alpha-L-arabinosidase activity"/>
    <property type="evidence" value="ECO:0007669"/>
    <property type="project" value="UniProtKB-EC"/>
</dbReference>
<accession>A0A7Z0J9J9</accession>
<reference evidence="10 11" key="1">
    <citation type="submission" date="2020-07" db="EMBL/GenBank/DDBJ databases">
        <title>Sequencing the genomes of 1000 actinobacteria strains.</title>
        <authorList>
            <person name="Klenk H.-P."/>
        </authorList>
    </citation>
    <scope>NUCLEOTIDE SEQUENCE [LARGE SCALE GENOMIC DNA]</scope>
    <source>
        <strain evidence="10 11">DSM 44442</strain>
    </source>
</reference>
<dbReference type="CDD" id="cd08998">
    <property type="entry name" value="GH43_Arb43a-like"/>
    <property type="match status" value="1"/>
</dbReference>
<dbReference type="AlphaFoldDB" id="A0A7Z0J9J9"/>
<feature type="binding site" evidence="7">
    <location>
        <position position="62"/>
    </location>
    <ligand>
        <name>substrate</name>
    </ligand>
</feature>
<evidence type="ECO:0000256" key="2">
    <source>
        <dbReference type="ARBA" id="ARBA00009865"/>
    </source>
</evidence>
<evidence type="ECO:0000313" key="11">
    <source>
        <dbReference type="Proteomes" id="UP000572051"/>
    </source>
</evidence>
<sequence>MRRTLTTVAAVLAATALTATLAVPAAAARDDWDVPPNNPGLPVQGYQPDDLHPFAGGLRVHDPGLLKGGAGEDWYVFGTGNAEIGDGNIQIRSSPNGRHWTFTDTVFDTKPAWIAEEIPGVETLWAPEIFHADGTYHLYYSASTFGSNRSLIGLATSPTLDPEDPDYAWTDQGKVFESFAGDSYNAIDPAVVDDGQGRRWMAFGSFWSGIHMVELDPATGLALPGADTVHLADRQEPPNAIEGPAIVERDGYYYLFVSFDHCCRVGSDYKVAVGRATEPTGPYLDADGVPMLEGGGTVIVADEGTITGSGGQSVSGGLLAYHYYDTDLGPDFDFRMAVRRLHWSADGWPSVRPATPGPARPDAG</sequence>
<evidence type="ECO:0000313" key="10">
    <source>
        <dbReference type="EMBL" id="NYJ33484.1"/>
    </source>
</evidence>
<keyword evidence="3 5" id="KW-0378">Hydrolase</keyword>
<feature type="signal peptide" evidence="9">
    <location>
        <begin position="1"/>
        <end position="27"/>
    </location>
</feature>
<evidence type="ECO:0000256" key="6">
    <source>
        <dbReference type="PIRSR" id="PIRSR026534-1"/>
    </source>
</evidence>
<evidence type="ECO:0000256" key="5">
    <source>
        <dbReference type="PIRNR" id="PIRNR026534"/>
    </source>
</evidence>
<evidence type="ECO:0000256" key="4">
    <source>
        <dbReference type="ARBA" id="ARBA00023295"/>
    </source>
</evidence>
<comment type="similarity">
    <text evidence="2 5">Belongs to the glycosyl hydrolase 43 family.</text>
</comment>
<proteinExistence type="inferred from homology"/>
<dbReference type="PIRSF" id="PIRSF026534">
    <property type="entry name" value="Endo_alpha-L-arabinosidase"/>
    <property type="match status" value="1"/>
</dbReference>
<dbReference type="GO" id="GO:0031222">
    <property type="term" value="P:arabinan catabolic process"/>
    <property type="evidence" value="ECO:0007669"/>
    <property type="project" value="UniProtKB-UniPathway"/>
</dbReference>
<evidence type="ECO:0000256" key="9">
    <source>
        <dbReference type="SAM" id="SignalP"/>
    </source>
</evidence>
<comment type="pathway">
    <text evidence="1 5">Glycan metabolism; L-arabinan degradation.</text>
</comment>
<gene>
    <name evidence="10" type="ORF">HNR10_001365</name>
</gene>
<keyword evidence="4 5" id="KW-0326">Glycosidase</keyword>
<feature type="chain" id="PRO_5031358879" evidence="9">
    <location>
        <begin position="28"/>
        <end position="364"/>
    </location>
</feature>
<dbReference type="Pfam" id="PF04616">
    <property type="entry name" value="Glyco_hydro_43"/>
    <property type="match status" value="1"/>
</dbReference>
<dbReference type="PANTHER" id="PTHR43301:SF3">
    <property type="entry name" value="ARABINAN ENDO-1,5-ALPHA-L-ARABINOSIDASE A-RELATED"/>
    <property type="match status" value="1"/>
</dbReference>
<dbReference type="InterPro" id="IPR006710">
    <property type="entry name" value="Glyco_hydro_43"/>
</dbReference>
<keyword evidence="11" id="KW-1185">Reference proteome</keyword>
<feature type="active site" description="Proton donor" evidence="6">
    <location>
        <position position="242"/>
    </location>
</feature>
<feature type="binding site" evidence="7">
    <location>
        <begin position="185"/>
        <end position="188"/>
    </location>
    <ligand>
        <name>substrate</name>
    </ligand>
</feature>
<feature type="active site" description="Proton acceptor" evidence="6">
    <location>
        <position position="62"/>
    </location>
</feature>
<dbReference type="UniPathway" id="UPA00667"/>
<dbReference type="SUPFAM" id="SSF75005">
    <property type="entry name" value="Arabinanase/levansucrase/invertase"/>
    <property type="match status" value="1"/>
</dbReference>
<feature type="binding site" evidence="7">
    <location>
        <position position="146"/>
    </location>
    <ligand>
        <name>substrate</name>
    </ligand>
</feature>
<keyword evidence="9" id="KW-0732">Signal</keyword>
<dbReference type="RefSeq" id="WP_179821686.1">
    <property type="nucleotide sequence ID" value="NZ_JACCFS010000001.1"/>
</dbReference>
<dbReference type="EC" id="3.2.1.99" evidence="10"/>
<organism evidence="10 11">
    <name type="scientific">Nocardiopsis aegyptia</name>
    <dbReference type="NCBI Taxonomy" id="220378"/>
    <lineage>
        <taxon>Bacteria</taxon>
        <taxon>Bacillati</taxon>
        <taxon>Actinomycetota</taxon>
        <taxon>Actinomycetes</taxon>
        <taxon>Streptosporangiales</taxon>
        <taxon>Nocardiopsidaceae</taxon>
        <taxon>Nocardiopsis</taxon>
    </lineage>
</organism>
<feature type="binding site" evidence="7">
    <location>
        <begin position="205"/>
        <end position="207"/>
    </location>
    <ligand>
        <name>substrate</name>
    </ligand>
</feature>
<evidence type="ECO:0000256" key="8">
    <source>
        <dbReference type="PIRSR" id="PIRSR606710-2"/>
    </source>
</evidence>
<evidence type="ECO:0000256" key="7">
    <source>
        <dbReference type="PIRSR" id="PIRSR026534-2"/>
    </source>
</evidence>
<comment type="caution">
    <text evidence="10">The sequence shown here is derived from an EMBL/GenBank/DDBJ whole genome shotgun (WGS) entry which is preliminary data.</text>
</comment>
<dbReference type="EMBL" id="JACCFS010000001">
    <property type="protein sequence ID" value="NYJ33484.1"/>
    <property type="molecule type" value="Genomic_DNA"/>
</dbReference>
<dbReference type="Proteomes" id="UP000572051">
    <property type="component" value="Unassembled WGS sequence"/>
</dbReference>
<feature type="site" description="Important for catalytic activity, responsible for pKa modulation of the active site Glu and correct orientation of both the proton donor and substrate" evidence="8">
    <location>
        <position position="188"/>
    </location>
</feature>